<name>A0A1Y1Q900_9GAMM</name>
<sequence>MSYPQCKNRLKLDGITSDNDQAQQLTSIALDALEREWVVMINPKYDASTPQGGFDKYIIRRDYTRQPTRWSTAGEVTA</sequence>
<evidence type="ECO:0000313" key="2">
    <source>
        <dbReference type="Proteomes" id="UP000192491"/>
    </source>
</evidence>
<gene>
    <name evidence="1" type="ORF">BWK73_49745</name>
</gene>
<dbReference type="Proteomes" id="UP000192491">
    <property type="component" value="Unassembled WGS sequence"/>
</dbReference>
<dbReference type="EMBL" id="MTEJ01000682">
    <property type="protein sequence ID" value="OQW99809.1"/>
    <property type="molecule type" value="Genomic_DNA"/>
</dbReference>
<reference evidence="1 2" key="1">
    <citation type="submission" date="2017-01" db="EMBL/GenBank/DDBJ databases">
        <title>Novel large sulfur bacteria in the metagenomes of groundwater-fed chemosynthetic microbial mats in the Lake Huron basin.</title>
        <authorList>
            <person name="Sharrar A.M."/>
            <person name="Flood B.E."/>
            <person name="Bailey J.V."/>
            <person name="Jones D.S."/>
            <person name="Biddanda B."/>
            <person name="Ruberg S.A."/>
            <person name="Marcus D.N."/>
            <person name="Dick G.J."/>
        </authorList>
    </citation>
    <scope>NUCLEOTIDE SEQUENCE [LARGE SCALE GENOMIC DNA]</scope>
    <source>
        <strain evidence="1">A8</strain>
    </source>
</reference>
<dbReference type="AlphaFoldDB" id="A0A1Y1Q900"/>
<organism evidence="1 2">
    <name type="scientific">Thiothrix lacustris</name>
    <dbReference type="NCBI Taxonomy" id="525917"/>
    <lineage>
        <taxon>Bacteria</taxon>
        <taxon>Pseudomonadati</taxon>
        <taxon>Pseudomonadota</taxon>
        <taxon>Gammaproteobacteria</taxon>
        <taxon>Thiotrichales</taxon>
        <taxon>Thiotrichaceae</taxon>
        <taxon>Thiothrix</taxon>
    </lineage>
</organism>
<evidence type="ECO:0000313" key="1">
    <source>
        <dbReference type="EMBL" id="OQW99809.1"/>
    </source>
</evidence>
<proteinExistence type="predicted"/>
<protein>
    <submittedName>
        <fullName evidence="1">Uncharacterized protein</fullName>
    </submittedName>
</protein>
<comment type="caution">
    <text evidence="1">The sequence shown here is derived from an EMBL/GenBank/DDBJ whole genome shotgun (WGS) entry which is preliminary data.</text>
</comment>
<accession>A0A1Y1Q900</accession>